<dbReference type="NCBIfam" id="TIGR02547">
    <property type="entry name" value="casA_cse1"/>
    <property type="match status" value="1"/>
</dbReference>
<dbReference type="Pfam" id="PF09481">
    <property type="entry name" value="CRISPR_Cse1"/>
    <property type="match status" value="1"/>
</dbReference>
<dbReference type="STRING" id="1250539.Ga0080574_TMP2619"/>
<sequence>MANGERSIVAPHQMADPEIAAPDWPRADLNLACYEFLIGLVYLAAPPAHREDWSRKRPDQVQLETRLADYAHAFELLGDGPRFLQDLEELSGTPSAPDLLFIDSSGENTAKNNADLMVHRDRYKTLDLPLAAMALYAFQQFAPSGGAGNRTSMRGGGPLVTLADPGTGLWDLVWANTPYGPSDRPAAPEDLPWMRPTRISEKGQEVTPSQAHPVEAFFGMPRRLRLIGEGRVTGVIQRPYGTNYALWRHPLSPYYRLKAGSPLLPRHPASGRLPYRNWAGVVLSDPQKGDDGLRLRATCIEEIFPRYRTQPKRMIAAGWAMDNMKPRDFLWAELPLLSFDAEAQVLAEALIGAADTVASGLRRALSVLVSEGSARQMELDRFWAETEGDFTGALADLAQVDFDELAIAQRFLSAIGKQALAQFDALALPGLSDGKIEHAARAVSEWRFLAALVHGRSKAGRTLWETLYLTPPDPAADRQQEAAV</sequence>
<proteinExistence type="predicted"/>
<reference evidence="1 2" key="1">
    <citation type="submission" date="2016-04" db="EMBL/GenBank/DDBJ databases">
        <title>Deep-sea bacteria in the southern Pacific.</title>
        <authorList>
            <person name="Tang K."/>
        </authorList>
    </citation>
    <scope>NUCLEOTIDE SEQUENCE [LARGE SCALE GENOMIC DNA]</scope>
    <source>
        <strain evidence="1 2">JLT2014</strain>
    </source>
</reference>
<name>A0A1P8UU84_9RHOB</name>
<organism evidence="1 2">
    <name type="scientific">Salipiger abyssi</name>
    <dbReference type="NCBI Taxonomy" id="1250539"/>
    <lineage>
        <taxon>Bacteria</taxon>
        <taxon>Pseudomonadati</taxon>
        <taxon>Pseudomonadota</taxon>
        <taxon>Alphaproteobacteria</taxon>
        <taxon>Rhodobacterales</taxon>
        <taxon>Roseobacteraceae</taxon>
        <taxon>Salipiger</taxon>
    </lineage>
</organism>
<dbReference type="EMBL" id="CP015093">
    <property type="protein sequence ID" value="APZ52953.1"/>
    <property type="molecule type" value="Genomic_DNA"/>
</dbReference>
<keyword evidence="2" id="KW-1185">Reference proteome</keyword>
<dbReference type="KEGG" id="paby:Ga0080574_TMP2619"/>
<evidence type="ECO:0000313" key="2">
    <source>
        <dbReference type="Proteomes" id="UP000187059"/>
    </source>
</evidence>
<evidence type="ECO:0000313" key="1">
    <source>
        <dbReference type="EMBL" id="APZ52953.1"/>
    </source>
</evidence>
<dbReference type="AlphaFoldDB" id="A0A1P8UU84"/>
<dbReference type="InterPro" id="IPR013381">
    <property type="entry name" value="CRISPR-assoc_prot_Cse1"/>
</dbReference>
<dbReference type="Proteomes" id="UP000187059">
    <property type="component" value="Chromosome"/>
</dbReference>
<protein>
    <submittedName>
        <fullName evidence="1">CRISPR system Cascade subunit CasA</fullName>
    </submittedName>
</protein>
<accession>A0A1P8UU84</accession>
<dbReference type="CDD" id="cd09729">
    <property type="entry name" value="Cse1_I-E"/>
    <property type="match status" value="1"/>
</dbReference>
<gene>
    <name evidence="1" type="ORF">Ga0080574_TMP2619</name>
</gene>